<feature type="transmembrane region" description="Helical" evidence="1">
    <location>
        <begin position="56"/>
        <end position="75"/>
    </location>
</feature>
<dbReference type="AlphaFoldDB" id="H1YC81"/>
<sequence>MENTYWSILILSILDVGIMLLGYQLDKHYHRQICEPFTIRIFFINKGYDEPLNRFLLSKGGVLILSVMLLVTMMLSKIGS</sequence>
<dbReference type="EMBL" id="CM001403">
    <property type="protein sequence ID" value="EHQ29644.1"/>
    <property type="molecule type" value="Genomic_DNA"/>
</dbReference>
<feature type="transmembrane region" description="Helical" evidence="1">
    <location>
        <begin position="6"/>
        <end position="23"/>
    </location>
</feature>
<dbReference type="HOGENOM" id="CLU_2585850_0_0_10"/>
<evidence type="ECO:0000256" key="1">
    <source>
        <dbReference type="SAM" id="Phobius"/>
    </source>
</evidence>
<name>H1YC81_9SPHI</name>
<reference evidence="2" key="1">
    <citation type="submission" date="2011-09" db="EMBL/GenBank/DDBJ databases">
        <title>The permanent draft genome of Mucilaginibacter paludis DSM 18603.</title>
        <authorList>
            <consortium name="US DOE Joint Genome Institute (JGI-PGF)"/>
            <person name="Lucas S."/>
            <person name="Han J."/>
            <person name="Lapidus A."/>
            <person name="Bruce D."/>
            <person name="Goodwin L."/>
            <person name="Pitluck S."/>
            <person name="Peters L."/>
            <person name="Kyrpides N."/>
            <person name="Mavromatis K."/>
            <person name="Ivanova N."/>
            <person name="Mikhailova N."/>
            <person name="Held B."/>
            <person name="Detter J.C."/>
            <person name="Tapia R."/>
            <person name="Han C."/>
            <person name="Land M."/>
            <person name="Hauser L."/>
            <person name="Markowitz V."/>
            <person name="Cheng J.-F."/>
            <person name="Hugenholtz P."/>
            <person name="Woyke T."/>
            <person name="Wu D."/>
            <person name="Tindall B."/>
            <person name="Brambilla E."/>
            <person name="Klenk H.-P."/>
            <person name="Eisen J.A."/>
        </authorList>
    </citation>
    <scope>NUCLEOTIDE SEQUENCE [LARGE SCALE GENOMIC DNA]</scope>
    <source>
        <strain evidence="2">DSM 18603</strain>
    </source>
</reference>
<proteinExistence type="predicted"/>
<evidence type="ECO:0000313" key="3">
    <source>
        <dbReference type="Proteomes" id="UP000002774"/>
    </source>
</evidence>
<dbReference type="Proteomes" id="UP000002774">
    <property type="component" value="Chromosome"/>
</dbReference>
<accession>H1YC81</accession>
<gene>
    <name evidence="2" type="ORF">Mucpa_5573</name>
</gene>
<keyword evidence="1" id="KW-1133">Transmembrane helix</keyword>
<protein>
    <submittedName>
        <fullName evidence="2">Uncharacterized protein</fullName>
    </submittedName>
</protein>
<keyword evidence="1" id="KW-0812">Transmembrane</keyword>
<evidence type="ECO:0000313" key="2">
    <source>
        <dbReference type="EMBL" id="EHQ29644.1"/>
    </source>
</evidence>
<keyword evidence="1" id="KW-0472">Membrane</keyword>
<organism evidence="2 3">
    <name type="scientific">Mucilaginibacter paludis DSM 18603</name>
    <dbReference type="NCBI Taxonomy" id="714943"/>
    <lineage>
        <taxon>Bacteria</taxon>
        <taxon>Pseudomonadati</taxon>
        <taxon>Bacteroidota</taxon>
        <taxon>Sphingobacteriia</taxon>
        <taxon>Sphingobacteriales</taxon>
        <taxon>Sphingobacteriaceae</taxon>
        <taxon>Mucilaginibacter</taxon>
    </lineage>
</organism>
<keyword evidence="3" id="KW-1185">Reference proteome</keyword>